<dbReference type="EMBL" id="BMTL01000013">
    <property type="protein sequence ID" value="GGR92603.1"/>
    <property type="molecule type" value="Genomic_DNA"/>
</dbReference>
<proteinExistence type="predicted"/>
<sequence>MFLWAWLIGWSAFVLPWSIASLRGWAPKRVRSRTTPWGIRVRGVAMLVMWVGGLVVPLGRWGGLVGKDAMFLLPVVEAGLLLFASGLIAGSQLGDRFRRSAVPPQIGGQGIGDRS</sequence>
<organism evidence="2 3">
    <name type="scientific">Streptomyces humidus</name>
    <dbReference type="NCBI Taxonomy" id="52259"/>
    <lineage>
        <taxon>Bacteria</taxon>
        <taxon>Bacillati</taxon>
        <taxon>Actinomycetota</taxon>
        <taxon>Actinomycetes</taxon>
        <taxon>Kitasatosporales</taxon>
        <taxon>Streptomycetaceae</taxon>
        <taxon>Streptomyces</taxon>
    </lineage>
</organism>
<dbReference type="RefSeq" id="WP_190150156.1">
    <property type="nucleotide sequence ID" value="NZ_BMTL01000013.1"/>
</dbReference>
<evidence type="ECO:0000313" key="2">
    <source>
        <dbReference type="EMBL" id="GGR92603.1"/>
    </source>
</evidence>
<dbReference type="Proteomes" id="UP000606194">
    <property type="component" value="Unassembled WGS sequence"/>
</dbReference>
<reference evidence="2" key="1">
    <citation type="journal article" date="2014" name="Int. J. Syst. Evol. Microbiol.">
        <title>Complete genome sequence of Corynebacterium casei LMG S-19264T (=DSM 44701T), isolated from a smear-ripened cheese.</title>
        <authorList>
            <consortium name="US DOE Joint Genome Institute (JGI-PGF)"/>
            <person name="Walter F."/>
            <person name="Albersmeier A."/>
            <person name="Kalinowski J."/>
            <person name="Ruckert C."/>
        </authorList>
    </citation>
    <scope>NUCLEOTIDE SEQUENCE</scope>
    <source>
        <strain evidence="2">JCM 4386</strain>
    </source>
</reference>
<comment type="caution">
    <text evidence="2">The sequence shown here is derived from an EMBL/GenBank/DDBJ whole genome shotgun (WGS) entry which is preliminary data.</text>
</comment>
<keyword evidence="1" id="KW-0472">Membrane</keyword>
<evidence type="ECO:0000256" key="1">
    <source>
        <dbReference type="SAM" id="Phobius"/>
    </source>
</evidence>
<keyword evidence="3" id="KW-1185">Reference proteome</keyword>
<name>A0A918FX95_9ACTN</name>
<reference evidence="2" key="2">
    <citation type="submission" date="2020-09" db="EMBL/GenBank/DDBJ databases">
        <authorList>
            <person name="Sun Q."/>
            <person name="Ohkuma M."/>
        </authorList>
    </citation>
    <scope>NUCLEOTIDE SEQUENCE</scope>
    <source>
        <strain evidence="2">JCM 4386</strain>
    </source>
</reference>
<protein>
    <submittedName>
        <fullName evidence="2">Uncharacterized protein</fullName>
    </submittedName>
</protein>
<feature type="transmembrane region" description="Helical" evidence="1">
    <location>
        <begin position="6"/>
        <end position="25"/>
    </location>
</feature>
<gene>
    <name evidence="2" type="ORF">GCM10010269_34530</name>
</gene>
<accession>A0A918FX95</accession>
<dbReference type="AlphaFoldDB" id="A0A918FX95"/>
<feature type="transmembrane region" description="Helical" evidence="1">
    <location>
        <begin position="37"/>
        <end position="59"/>
    </location>
</feature>
<keyword evidence="1" id="KW-0812">Transmembrane</keyword>
<keyword evidence="1" id="KW-1133">Transmembrane helix</keyword>
<evidence type="ECO:0000313" key="3">
    <source>
        <dbReference type="Proteomes" id="UP000606194"/>
    </source>
</evidence>
<feature type="transmembrane region" description="Helical" evidence="1">
    <location>
        <begin position="71"/>
        <end position="90"/>
    </location>
</feature>